<dbReference type="InterPro" id="IPR006103">
    <property type="entry name" value="Glyco_hydro_2_cat"/>
</dbReference>
<evidence type="ECO:0000256" key="6">
    <source>
        <dbReference type="ARBA" id="ARBA00022801"/>
    </source>
</evidence>
<comment type="similarity">
    <text evidence="3 10">Belongs to the glycosyl hydrolase 2 family.</text>
</comment>
<evidence type="ECO:0000313" key="13">
    <source>
        <dbReference type="Proteomes" id="UP000235533"/>
    </source>
</evidence>
<dbReference type="GO" id="GO:0005990">
    <property type="term" value="P:lactose catabolic process"/>
    <property type="evidence" value="ECO:0007669"/>
    <property type="project" value="TreeGrafter"/>
</dbReference>
<dbReference type="Pfam" id="PF00703">
    <property type="entry name" value="Glyco_hydro_2"/>
    <property type="match status" value="1"/>
</dbReference>
<dbReference type="InterPro" id="IPR032312">
    <property type="entry name" value="LacZ_4"/>
</dbReference>
<dbReference type="InterPro" id="IPR050347">
    <property type="entry name" value="Bact_Beta-galactosidase"/>
</dbReference>
<comment type="catalytic activity">
    <reaction evidence="1 10">
        <text>Hydrolysis of terminal non-reducing beta-D-galactose residues in beta-D-galactosides.</text>
        <dbReference type="EC" id="3.2.1.23"/>
    </reaction>
</comment>
<evidence type="ECO:0000256" key="5">
    <source>
        <dbReference type="ARBA" id="ARBA00013303"/>
    </source>
</evidence>
<evidence type="ECO:0000259" key="11">
    <source>
        <dbReference type="SMART" id="SM01038"/>
    </source>
</evidence>
<dbReference type="InterPro" id="IPR036156">
    <property type="entry name" value="Beta-gal/glucu_dom_sf"/>
</dbReference>
<evidence type="ECO:0000256" key="8">
    <source>
        <dbReference type="ARBA" id="ARBA00023295"/>
    </source>
</evidence>
<dbReference type="SUPFAM" id="SSF49785">
    <property type="entry name" value="Galactose-binding domain-like"/>
    <property type="match status" value="1"/>
</dbReference>
<reference evidence="13" key="1">
    <citation type="submission" date="2016-07" db="EMBL/GenBank/DDBJ databases">
        <title>Nontailed viruses are major unrecognized killers of bacteria in the ocean.</title>
        <authorList>
            <person name="Kauffman K."/>
            <person name="Hussain F."/>
            <person name="Yang J."/>
            <person name="Arevalo P."/>
            <person name="Brown J."/>
            <person name="Cutler M."/>
            <person name="Kelly L."/>
            <person name="Polz M.F."/>
        </authorList>
    </citation>
    <scope>NUCLEOTIDE SEQUENCE [LARGE SCALE GENOMIC DNA]</scope>
    <source>
        <strain evidence="13">10N.261.48.B5</strain>
    </source>
</reference>
<dbReference type="NCBIfam" id="NF007074">
    <property type="entry name" value="PRK09525.1"/>
    <property type="match status" value="1"/>
</dbReference>
<dbReference type="Pfam" id="PF16353">
    <property type="entry name" value="LacZ_4"/>
    <property type="match status" value="1"/>
</dbReference>
<dbReference type="SUPFAM" id="SSF74650">
    <property type="entry name" value="Galactose mutarotase-like"/>
    <property type="match status" value="1"/>
</dbReference>
<dbReference type="SUPFAM" id="SSF49303">
    <property type="entry name" value="beta-Galactosidase/glucuronidase domain"/>
    <property type="match status" value="2"/>
</dbReference>
<evidence type="ECO:0000256" key="3">
    <source>
        <dbReference type="ARBA" id="ARBA00007401"/>
    </source>
</evidence>
<dbReference type="PROSITE" id="PS00719">
    <property type="entry name" value="GLYCOSYL_HYDROL_F2_1"/>
    <property type="match status" value="1"/>
</dbReference>
<keyword evidence="8 10" id="KW-0326">Glycosidase</keyword>
<dbReference type="EC" id="3.2.1.23" evidence="4 10"/>
<dbReference type="PANTHER" id="PTHR46323">
    <property type="entry name" value="BETA-GALACTOSIDASE"/>
    <property type="match status" value="1"/>
</dbReference>
<evidence type="ECO:0000256" key="9">
    <source>
        <dbReference type="ARBA" id="ARBA00032230"/>
    </source>
</evidence>
<dbReference type="InterPro" id="IPR004199">
    <property type="entry name" value="B-gal_small/dom_5"/>
</dbReference>
<dbReference type="InterPro" id="IPR006101">
    <property type="entry name" value="Glyco_hydro_2"/>
</dbReference>
<dbReference type="InterPro" id="IPR008979">
    <property type="entry name" value="Galactose-bd-like_sf"/>
</dbReference>
<accession>A0A2N7JRV5</accession>
<dbReference type="SMART" id="SM01038">
    <property type="entry name" value="Bgal_small_N"/>
    <property type="match status" value="1"/>
</dbReference>
<sequence length="1016" mass="114784">MYATNTRVWETPEITSFNRLRAHTPLSSWRSESCAMAGGVSSSVMSLDGEWDFSLFPSPDSVPENWMVDEQLPSQKITVPGNWQLQGYDFPIYTNVKYPFPCNPPFVPKENPTGCYQATFELPASWEQESQTRVVFDGVNSAFYVWCNGEFVGYSQDSRLAAEFDLTPHLSSGENTLSVQVLRWCDGSYMEGQDMWWMSGIFRSVRLLNKPARHIKDVKVTPDLDAAYRDGELTINVDTMSGEGMSVKTTLFDGNKEIASNVTEVGTAPVDEKGGYSERCFAMLQVNTPKKWSAEAPNLYRLVVSLVTSEGDVVECEAYDVGFRKIEVIGGQLCINGQALMIRGVNKHEHDPTTGHAESLERVEQDLKLMKQHNFNAVRCSHYPNQPGFYSLCDRLGLYVVDEANIETHGMTPMGRIADDPQWASAFLERMTRMVERDFNHPSIIIWSLGNESGYGSNHNAMYQWTKRVDPSRAIQYEGGGSATSATDIICPMYARTDADQEQGHTDEPKFSLKKWLGIGGESRPIILCEYAHAMGNSLGGFAEYWDAFRAHPRLQGGFIWDWVDQGLDKTSEDGVHYWAYGGDFGDQINDRQFCINGLVFPDRTPHPTLFEAKRAQQPFSFELVSSKPLAVKVTSEHLFVDTAHHSLDWTVIDDEGSVIRSGELSLNLPAQQTQHIELDSEFELLNTEAHLNVAIRLQQNTNWANAGHIVAEHQATLGKKLQLEVVESQIFVPAKFEQVDGGLRVTAADNQWCINATTGEVESWKKANREQLLSPIRDNFFRAPLDNDIGVSEVDRQDPNAWMVRWQNAGLFELEHRCKGVEVNVEIGEVRVRHAYFSDDKLVLTSVWDYRFTQQGEAHVSVSVDVDDSMPPMPRIGAEMHLTECPQSVAWLGRGPHENYPDRKLSADFGRWTQPIANMHTPYIFPSDNGLRGDTQQLEIGDIELLGNFYFSVSQYGQQQLAKAKHTYELEKQPGLFVYFDGFHMGVGGDDSWTPSVRPEYRLLRNNYQWNFVLK</sequence>
<dbReference type="FunFam" id="3.20.20.80:FF:000018">
    <property type="entry name" value="Beta-galactosidase"/>
    <property type="match status" value="1"/>
</dbReference>
<dbReference type="PANTHER" id="PTHR46323:SF2">
    <property type="entry name" value="BETA-GALACTOSIDASE"/>
    <property type="match status" value="1"/>
</dbReference>
<dbReference type="Proteomes" id="UP000235533">
    <property type="component" value="Unassembled WGS sequence"/>
</dbReference>
<dbReference type="Gene3D" id="2.70.98.10">
    <property type="match status" value="1"/>
</dbReference>
<dbReference type="Pfam" id="PF02929">
    <property type="entry name" value="Bgal_small_N"/>
    <property type="match status" value="1"/>
</dbReference>
<comment type="caution">
    <text evidence="12">The sequence shown here is derived from an EMBL/GenBank/DDBJ whole genome shotgun (WGS) entry which is preliminary data.</text>
</comment>
<dbReference type="InterPro" id="IPR013783">
    <property type="entry name" value="Ig-like_fold"/>
</dbReference>
<dbReference type="PRINTS" id="PR00132">
    <property type="entry name" value="GLHYDRLASE2"/>
</dbReference>
<dbReference type="InterPro" id="IPR023230">
    <property type="entry name" value="Glyco_hydro_2_CS"/>
</dbReference>
<dbReference type="AlphaFoldDB" id="A0A2N7JRV5"/>
<keyword evidence="6 10" id="KW-0378">Hydrolase</keyword>
<dbReference type="SUPFAM" id="SSF51445">
    <property type="entry name" value="(Trans)glycosidases"/>
    <property type="match status" value="1"/>
</dbReference>
<evidence type="ECO:0000256" key="1">
    <source>
        <dbReference type="ARBA" id="ARBA00001412"/>
    </source>
</evidence>
<dbReference type="Pfam" id="PF02837">
    <property type="entry name" value="Glyco_hydro_2_N"/>
    <property type="match status" value="1"/>
</dbReference>
<dbReference type="Gene3D" id="2.60.40.10">
    <property type="entry name" value="Immunoglobulins"/>
    <property type="match status" value="2"/>
</dbReference>
<keyword evidence="7" id="KW-0915">Sodium</keyword>
<evidence type="ECO:0000256" key="7">
    <source>
        <dbReference type="ARBA" id="ARBA00023053"/>
    </source>
</evidence>
<dbReference type="FunFam" id="2.60.40.10:FF:000680">
    <property type="entry name" value="Beta-galactosidase"/>
    <property type="match status" value="1"/>
</dbReference>
<proteinExistence type="inferred from homology"/>
<evidence type="ECO:0000313" key="12">
    <source>
        <dbReference type="EMBL" id="PMM56357.1"/>
    </source>
</evidence>
<dbReference type="GO" id="GO:0009341">
    <property type="term" value="C:beta-galactosidase complex"/>
    <property type="evidence" value="ECO:0007669"/>
    <property type="project" value="InterPro"/>
</dbReference>
<dbReference type="EMBL" id="MCZF01000087">
    <property type="protein sequence ID" value="PMM56357.1"/>
    <property type="molecule type" value="Genomic_DNA"/>
</dbReference>
<evidence type="ECO:0000256" key="2">
    <source>
        <dbReference type="ARBA" id="ARBA00001959"/>
    </source>
</evidence>
<dbReference type="RefSeq" id="WP_102552023.1">
    <property type="nucleotide sequence ID" value="NZ_MCZF01000087.1"/>
</dbReference>
<dbReference type="InterPro" id="IPR017853">
    <property type="entry name" value="GH"/>
</dbReference>
<evidence type="ECO:0000256" key="10">
    <source>
        <dbReference type="RuleBase" id="RU361154"/>
    </source>
</evidence>
<dbReference type="InterPro" id="IPR014718">
    <property type="entry name" value="GH-type_carb-bd"/>
</dbReference>
<feature type="domain" description="Beta galactosidase small chain/" evidence="11">
    <location>
        <begin position="745"/>
        <end position="1016"/>
    </location>
</feature>
<dbReference type="Gene3D" id="2.60.120.260">
    <property type="entry name" value="Galactose-binding domain-like"/>
    <property type="match status" value="1"/>
</dbReference>
<evidence type="ECO:0000256" key="4">
    <source>
        <dbReference type="ARBA" id="ARBA00012756"/>
    </source>
</evidence>
<comment type="cofactor">
    <cofactor evidence="2">
        <name>Na(+)</name>
        <dbReference type="ChEBI" id="CHEBI:29101"/>
    </cofactor>
</comment>
<dbReference type="InterPro" id="IPR006104">
    <property type="entry name" value="Glyco_hydro_2_N"/>
</dbReference>
<dbReference type="InterPro" id="IPR011013">
    <property type="entry name" value="Gal_mutarotase_sf_dom"/>
</dbReference>
<dbReference type="Gene3D" id="3.20.20.80">
    <property type="entry name" value="Glycosidases"/>
    <property type="match status" value="1"/>
</dbReference>
<gene>
    <name evidence="12" type="primary">lacZ</name>
    <name evidence="12" type="ORF">BCT54_21950</name>
</gene>
<name>A0A2N7JRV5_VIBSP</name>
<dbReference type="Pfam" id="PF02836">
    <property type="entry name" value="Glyco_hydro_2_C"/>
    <property type="match status" value="1"/>
</dbReference>
<dbReference type="GO" id="GO:0030246">
    <property type="term" value="F:carbohydrate binding"/>
    <property type="evidence" value="ECO:0007669"/>
    <property type="project" value="InterPro"/>
</dbReference>
<dbReference type="InterPro" id="IPR006102">
    <property type="entry name" value="Ig-like_GH2"/>
</dbReference>
<protein>
    <recommendedName>
        <fullName evidence="5 10">Beta-galactosidase</fullName>
        <ecNumber evidence="4 10">3.2.1.23</ecNumber>
    </recommendedName>
    <alternativeName>
        <fullName evidence="9 10">Lactase</fullName>
    </alternativeName>
</protein>
<dbReference type="GO" id="GO:0004565">
    <property type="term" value="F:beta-galactosidase activity"/>
    <property type="evidence" value="ECO:0007669"/>
    <property type="project" value="UniProtKB-EC"/>
</dbReference>
<organism evidence="12 13">
    <name type="scientific">Vibrio splendidus</name>
    <dbReference type="NCBI Taxonomy" id="29497"/>
    <lineage>
        <taxon>Bacteria</taxon>
        <taxon>Pseudomonadati</taxon>
        <taxon>Pseudomonadota</taxon>
        <taxon>Gammaproteobacteria</taxon>
        <taxon>Vibrionales</taxon>
        <taxon>Vibrionaceae</taxon>
        <taxon>Vibrio</taxon>
    </lineage>
</organism>